<dbReference type="InParanoid" id="A0A3B5QJL4"/>
<dbReference type="InterPro" id="IPR001811">
    <property type="entry name" value="Chemokine_IL8-like_dom"/>
</dbReference>
<evidence type="ECO:0000313" key="3">
    <source>
        <dbReference type="Ensembl" id="ENSXMAP00000030455.1"/>
    </source>
</evidence>
<organism evidence="3 4">
    <name type="scientific">Xiphophorus maculatus</name>
    <name type="common">Southern platyfish</name>
    <name type="synonym">Platypoecilus maculatus</name>
    <dbReference type="NCBI Taxonomy" id="8083"/>
    <lineage>
        <taxon>Eukaryota</taxon>
        <taxon>Metazoa</taxon>
        <taxon>Chordata</taxon>
        <taxon>Craniata</taxon>
        <taxon>Vertebrata</taxon>
        <taxon>Euteleostomi</taxon>
        <taxon>Actinopterygii</taxon>
        <taxon>Neopterygii</taxon>
        <taxon>Teleostei</taxon>
        <taxon>Neoteleostei</taxon>
        <taxon>Acanthomorphata</taxon>
        <taxon>Ovalentaria</taxon>
        <taxon>Atherinomorphae</taxon>
        <taxon>Cyprinodontiformes</taxon>
        <taxon>Poeciliidae</taxon>
        <taxon>Poeciliinae</taxon>
        <taxon>Xiphophorus</taxon>
    </lineage>
</organism>
<reference evidence="4" key="1">
    <citation type="submission" date="2012-01" db="EMBL/GenBank/DDBJ databases">
        <authorList>
            <person name="Walter R."/>
            <person name="Schartl M."/>
            <person name="Warren W."/>
        </authorList>
    </citation>
    <scope>NUCLEOTIDE SEQUENCE [LARGE SCALE GENOMIC DNA]</scope>
    <source>
        <strain evidence="4">JP 163 A</strain>
    </source>
</reference>
<proteinExistence type="predicted"/>
<dbReference type="AlphaFoldDB" id="A0A3B5QJL4"/>
<dbReference type="Ensembl" id="ENSXMAT00000027180.1">
    <property type="protein sequence ID" value="ENSXMAP00000030455.1"/>
    <property type="gene ID" value="ENSXMAG00000025088.1"/>
</dbReference>
<accession>A0A3B5QJL4</accession>
<dbReference type="GO" id="GO:0006955">
    <property type="term" value="P:immune response"/>
    <property type="evidence" value="ECO:0007669"/>
    <property type="project" value="InterPro"/>
</dbReference>
<dbReference type="Gene3D" id="2.40.50.40">
    <property type="match status" value="1"/>
</dbReference>
<name>A0A3B5QJL4_XIPMA</name>
<dbReference type="PANTHER" id="PTHR12015">
    <property type="entry name" value="SMALL INDUCIBLE CYTOKINE A"/>
    <property type="match status" value="1"/>
</dbReference>
<protein>
    <recommendedName>
        <fullName evidence="2">Chemokine interleukin-8-like domain-containing protein</fullName>
    </recommendedName>
</protein>
<dbReference type="GO" id="GO:0005615">
    <property type="term" value="C:extracellular space"/>
    <property type="evidence" value="ECO:0007669"/>
    <property type="project" value="UniProtKB-KW"/>
</dbReference>
<dbReference type="SUPFAM" id="SSF54117">
    <property type="entry name" value="Interleukin 8-like chemokines"/>
    <property type="match status" value="1"/>
</dbReference>
<dbReference type="STRING" id="8083.ENSXMAP00000030455"/>
<reference evidence="3" key="3">
    <citation type="submission" date="2025-08" db="UniProtKB">
        <authorList>
            <consortium name="Ensembl"/>
        </authorList>
    </citation>
    <scope>IDENTIFICATION</scope>
    <source>
        <strain evidence="3">JP 163 A</strain>
    </source>
</reference>
<dbReference type="InterPro" id="IPR039809">
    <property type="entry name" value="Chemokine_b/g/d"/>
</dbReference>
<evidence type="ECO:0000256" key="1">
    <source>
        <dbReference type="ARBA" id="ARBA00022514"/>
    </source>
</evidence>
<dbReference type="Pfam" id="PF00048">
    <property type="entry name" value="IL8"/>
    <property type="match status" value="1"/>
</dbReference>
<reference evidence="4" key="2">
    <citation type="journal article" date="2013" name="Nat. Genet.">
        <title>The genome of the platyfish, Xiphophorus maculatus, provides insights into evolutionary adaptation and several complex traits.</title>
        <authorList>
            <person name="Schartl M."/>
            <person name="Walter R.B."/>
            <person name="Shen Y."/>
            <person name="Garcia T."/>
            <person name="Catchen J."/>
            <person name="Amores A."/>
            <person name="Braasch I."/>
            <person name="Chalopin D."/>
            <person name="Volff J.N."/>
            <person name="Lesch K.P."/>
            <person name="Bisazza A."/>
            <person name="Minx P."/>
            <person name="Hillier L."/>
            <person name="Wilson R.K."/>
            <person name="Fuerstenberg S."/>
            <person name="Boore J."/>
            <person name="Searle S."/>
            <person name="Postlethwait J.H."/>
            <person name="Warren W.C."/>
        </authorList>
    </citation>
    <scope>NUCLEOTIDE SEQUENCE [LARGE SCALE GENOMIC DNA]</scope>
    <source>
        <strain evidence="4">JP 163 A</strain>
    </source>
</reference>
<keyword evidence="4" id="KW-1185">Reference proteome</keyword>
<feature type="domain" description="Chemokine interleukin-8-like" evidence="2">
    <location>
        <begin position="62"/>
        <end position="120"/>
    </location>
</feature>
<dbReference type="GeneTree" id="ENSGT00940000176978"/>
<dbReference type="Proteomes" id="UP000002852">
    <property type="component" value="Unassembled WGS sequence"/>
</dbReference>
<dbReference type="CDD" id="cd00272">
    <property type="entry name" value="Chemokine_CC"/>
    <property type="match status" value="1"/>
</dbReference>
<dbReference type="GO" id="GO:0008009">
    <property type="term" value="F:chemokine activity"/>
    <property type="evidence" value="ECO:0007669"/>
    <property type="project" value="InterPro"/>
</dbReference>
<keyword evidence="1" id="KW-0202">Cytokine</keyword>
<dbReference type="InterPro" id="IPR036048">
    <property type="entry name" value="Interleukin_8-like_sf"/>
</dbReference>
<sequence length="125" mass="14421">MFVVNEENTDAVLVLENRKLTSFCPLNGDSQFQQFDICSRDEFLFTQTFTSLMVLFSAPSAPEYCCLQFFRIPVNKNLVSSYYLTDPRCPISAVVLITSRARRICVDGQQLWVKKIIEHLENISR</sequence>
<evidence type="ECO:0000313" key="4">
    <source>
        <dbReference type="Proteomes" id="UP000002852"/>
    </source>
</evidence>
<dbReference type="SMART" id="SM00199">
    <property type="entry name" value="SCY"/>
    <property type="match status" value="1"/>
</dbReference>
<evidence type="ECO:0000259" key="2">
    <source>
        <dbReference type="SMART" id="SM00199"/>
    </source>
</evidence>
<reference evidence="3" key="4">
    <citation type="submission" date="2025-09" db="UniProtKB">
        <authorList>
            <consortium name="Ensembl"/>
        </authorList>
    </citation>
    <scope>IDENTIFICATION</scope>
    <source>
        <strain evidence="3">JP 163 A</strain>
    </source>
</reference>
<dbReference type="PANTHER" id="PTHR12015:SF108">
    <property type="entry name" value="C-C MOTIF CHEMOKINE 20"/>
    <property type="match status" value="1"/>
</dbReference>